<dbReference type="PROSITE" id="PS50097">
    <property type="entry name" value="BTB"/>
    <property type="match status" value="1"/>
</dbReference>
<evidence type="ECO:0000256" key="2">
    <source>
        <dbReference type="SAM" id="SignalP"/>
    </source>
</evidence>
<keyword evidence="2" id="KW-0732">Signal</keyword>
<feature type="signal peptide" evidence="2">
    <location>
        <begin position="1"/>
        <end position="16"/>
    </location>
</feature>
<reference evidence="4 5" key="1">
    <citation type="submission" date="2019-11" db="EMBL/GenBank/DDBJ databases">
        <title>Venturia inaequalis Genome Resource.</title>
        <authorList>
            <person name="Lichtner F.J."/>
        </authorList>
    </citation>
    <scope>NUCLEOTIDE SEQUENCE [LARGE SCALE GENOMIC DNA]</scope>
    <source>
        <strain evidence="4">Bline_iso_100314</strain>
    </source>
</reference>
<feature type="domain" description="BTB" evidence="3">
    <location>
        <begin position="152"/>
        <end position="223"/>
    </location>
</feature>
<dbReference type="CDD" id="cd18186">
    <property type="entry name" value="BTB_POZ_ZBTB_KLHL-like"/>
    <property type="match status" value="1"/>
</dbReference>
<dbReference type="Pfam" id="PF00651">
    <property type="entry name" value="BTB"/>
    <property type="match status" value="1"/>
</dbReference>
<accession>A0A8H3V2W0</accession>
<feature type="region of interest" description="Disordered" evidence="1">
    <location>
        <begin position="26"/>
        <end position="59"/>
    </location>
</feature>
<name>A0A8H3V2W0_VENIN</name>
<evidence type="ECO:0000259" key="3">
    <source>
        <dbReference type="PROSITE" id="PS50097"/>
    </source>
</evidence>
<sequence length="434" mass="48602">MKFASAIASLISLVCAAPLAQPQHQHGQATAASKAPMPTGMAMPASPPSSASGSTAVTPGKPQCEYSMFEKANLTHNHDVNTGKIKGGSTVVPYAPALLGSGCSPAWAVGGEIGDDTPTKTPADMKLKYPKMTIYKPLDPLITWNEDLDGLGKAFFTVEVGPEAQKFRLHRDVFCRASPYFDRAFEVKIEEGKTLIITLEDVSVRTFQILQIWLYSGRLLLPRDSDAYLDPIDPAEDATMCDVCGDPLEDVGPDSNWPKDILDLYIVAYKYDFPLFRRDIMIECQHLSEILSACVPVEVVIQAYKNLPKDSPFIDFLIQEYKLKWQPKELHEECACQKQKLAQIEKGEIPYHFTIQVMIQSHHRNGDPMYETGKVDWCEFHEHNSWAEAEQCRAKRLLNGRHSENEFLDESELLLAPSEVTQFREYESEALESV</sequence>
<dbReference type="PANTHER" id="PTHR47843:SF2">
    <property type="entry name" value="BTB DOMAIN-CONTAINING PROTEIN"/>
    <property type="match status" value="1"/>
</dbReference>
<proteinExistence type="predicted"/>
<protein>
    <recommendedName>
        <fullName evidence="3">BTB domain-containing protein</fullName>
    </recommendedName>
</protein>
<organism evidence="4 5">
    <name type="scientific">Venturia inaequalis</name>
    <name type="common">Apple scab fungus</name>
    <dbReference type="NCBI Taxonomy" id="5025"/>
    <lineage>
        <taxon>Eukaryota</taxon>
        <taxon>Fungi</taxon>
        <taxon>Dikarya</taxon>
        <taxon>Ascomycota</taxon>
        <taxon>Pezizomycotina</taxon>
        <taxon>Dothideomycetes</taxon>
        <taxon>Pleosporomycetidae</taxon>
        <taxon>Venturiales</taxon>
        <taxon>Venturiaceae</taxon>
        <taxon>Venturia</taxon>
    </lineage>
</organism>
<dbReference type="SUPFAM" id="SSF54695">
    <property type="entry name" value="POZ domain"/>
    <property type="match status" value="1"/>
</dbReference>
<comment type="caution">
    <text evidence="4">The sequence shown here is derived from an EMBL/GenBank/DDBJ whole genome shotgun (WGS) entry which is preliminary data.</text>
</comment>
<dbReference type="InterPro" id="IPR000210">
    <property type="entry name" value="BTB/POZ_dom"/>
</dbReference>
<feature type="compositionally biased region" description="Low complexity" evidence="1">
    <location>
        <begin position="35"/>
        <end position="59"/>
    </location>
</feature>
<dbReference type="EMBL" id="WNWQ01000094">
    <property type="protein sequence ID" value="KAE9979354.1"/>
    <property type="molecule type" value="Genomic_DNA"/>
</dbReference>
<dbReference type="AlphaFoldDB" id="A0A8H3V2W0"/>
<dbReference type="Proteomes" id="UP000433883">
    <property type="component" value="Unassembled WGS sequence"/>
</dbReference>
<dbReference type="InterPro" id="IPR011333">
    <property type="entry name" value="SKP1/BTB/POZ_sf"/>
</dbReference>
<evidence type="ECO:0000256" key="1">
    <source>
        <dbReference type="SAM" id="MobiDB-lite"/>
    </source>
</evidence>
<evidence type="ECO:0000313" key="4">
    <source>
        <dbReference type="EMBL" id="KAE9979354.1"/>
    </source>
</evidence>
<feature type="chain" id="PRO_5034331132" description="BTB domain-containing protein" evidence="2">
    <location>
        <begin position="17"/>
        <end position="434"/>
    </location>
</feature>
<dbReference type="Gene3D" id="3.30.710.10">
    <property type="entry name" value="Potassium Channel Kv1.1, Chain A"/>
    <property type="match status" value="1"/>
</dbReference>
<evidence type="ECO:0000313" key="5">
    <source>
        <dbReference type="Proteomes" id="UP000433883"/>
    </source>
</evidence>
<gene>
    <name evidence="4" type="ORF">BLS_009886</name>
</gene>
<dbReference type="PANTHER" id="PTHR47843">
    <property type="entry name" value="BTB DOMAIN-CONTAINING PROTEIN-RELATED"/>
    <property type="match status" value="1"/>
</dbReference>